<keyword evidence="2" id="KW-1185">Reference proteome</keyword>
<evidence type="ECO:0000313" key="2">
    <source>
        <dbReference type="Proteomes" id="UP000242913"/>
    </source>
</evidence>
<proteinExistence type="predicted"/>
<dbReference type="EMBL" id="KZ269982">
    <property type="protein sequence ID" value="OZC11131.1"/>
    <property type="molecule type" value="Genomic_DNA"/>
</dbReference>
<sequence>MIVVFRMPFVCKCWNAERAVPTKVEKFGKDLGVVRLGWRLGCWIDCARVYIGLIRPIDSYYNAYPAGSMIAC</sequence>
<dbReference type="Proteomes" id="UP000242913">
    <property type="component" value="Unassembled WGS sequence"/>
</dbReference>
<protein>
    <submittedName>
        <fullName evidence="1">Uncharacterized protein</fullName>
    </submittedName>
</protein>
<organism evidence="1 2">
    <name type="scientific">Onchocerca flexuosa</name>
    <dbReference type="NCBI Taxonomy" id="387005"/>
    <lineage>
        <taxon>Eukaryota</taxon>
        <taxon>Metazoa</taxon>
        <taxon>Ecdysozoa</taxon>
        <taxon>Nematoda</taxon>
        <taxon>Chromadorea</taxon>
        <taxon>Rhabditida</taxon>
        <taxon>Spirurina</taxon>
        <taxon>Spiruromorpha</taxon>
        <taxon>Filarioidea</taxon>
        <taxon>Onchocercidae</taxon>
        <taxon>Onchocerca</taxon>
    </lineage>
</organism>
<evidence type="ECO:0000313" key="1">
    <source>
        <dbReference type="EMBL" id="OZC11131.1"/>
    </source>
</evidence>
<dbReference type="AlphaFoldDB" id="A0A238C0Z3"/>
<name>A0A238C0Z3_9BILA</name>
<accession>A0A238C0Z3</accession>
<gene>
    <name evidence="1" type="ORF">X798_01957</name>
</gene>
<dbReference type="OrthoDB" id="10386814at2759"/>
<reference evidence="1 2" key="1">
    <citation type="submission" date="2015-12" db="EMBL/GenBank/DDBJ databases">
        <title>Draft genome of the nematode, Onchocerca flexuosa.</title>
        <authorList>
            <person name="Mitreva M."/>
        </authorList>
    </citation>
    <scope>NUCLEOTIDE SEQUENCE [LARGE SCALE GENOMIC DNA]</scope>
    <source>
        <strain evidence="1">Red Deer</strain>
    </source>
</reference>